<reference evidence="4 5" key="1">
    <citation type="submission" date="2016-10" db="EMBL/GenBank/DDBJ databases">
        <authorList>
            <person name="de Groot N.N."/>
        </authorList>
    </citation>
    <scope>NUCLEOTIDE SEQUENCE [LARGE SCALE GENOMIC DNA]</scope>
    <source>
        <strain evidence="4 5">CGMCC 1.10449</strain>
    </source>
</reference>
<dbReference type="RefSeq" id="WP_092493806.1">
    <property type="nucleotide sequence ID" value="NZ_FNKD01000003.1"/>
</dbReference>
<dbReference type="GO" id="GO:0016787">
    <property type="term" value="F:hydrolase activity"/>
    <property type="evidence" value="ECO:0007669"/>
    <property type="project" value="UniProtKB-KW"/>
</dbReference>
<dbReference type="SUPFAM" id="SSF63817">
    <property type="entry name" value="Sortase"/>
    <property type="match status" value="1"/>
</dbReference>
<evidence type="ECO:0000256" key="3">
    <source>
        <dbReference type="SAM" id="Phobius"/>
    </source>
</evidence>
<dbReference type="NCBIfam" id="NF033746">
    <property type="entry name" value="class_D_sortase"/>
    <property type="match status" value="1"/>
</dbReference>
<dbReference type="InterPro" id="IPR023365">
    <property type="entry name" value="Sortase_dom-sf"/>
</dbReference>
<dbReference type="STRING" id="553311.SAMN05216231_3053"/>
<organism evidence="4 5">
    <name type="scientific">Virgibacillus salinus</name>
    <dbReference type="NCBI Taxonomy" id="553311"/>
    <lineage>
        <taxon>Bacteria</taxon>
        <taxon>Bacillati</taxon>
        <taxon>Bacillota</taxon>
        <taxon>Bacilli</taxon>
        <taxon>Bacillales</taxon>
        <taxon>Bacillaceae</taxon>
        <taxon>Virgibacillus</taxon>
    </lineage>
</organism>
<keyword evidence="1" id="KW-0378">Hydrolase</keyword>
<proteinExistence type="predicted"/>
<protein>
    <submittedName>
        <fullName evidence="4">Sortase A</fullName>
    </submittedName>
</protein>
<dbReference type="InterPro" id="IPR041999">
    <property type="entry name" value="Sortase_D_1"/>
</dbReference>
<evidence type="ECO:0000256" key="1">
    <source>
        <dbReference type="ARBA" id="ARBA00022801"/>
    </source>
</evidence>
<dbReference type="CDD" id="cd05828">
    <property type="entry name" value="Sortase_D_1"/>
    <property type="match status" value="1"/>
</dbReference>
<accession>A0A1H1EUL6</accession>
<feature type="active site" description="Proton donor/acceptor" evidence="2">
    <location>
        <position position="122"/>
    </location>
</feature>
<keyword evidence="3" id="KW-0472">Membrane</keyword>
<dbReference type="EMBL" id="FNKD01000003">
    <property type="protein sequence ID" value="SDQ92278.1"/>
    <property type="molecule type" value="Genomic_DNA"/>
</dbReference>
<feature type="transmembrane region" description="Helical" evidence="3">
    <location>
        <begin position="12"/>
        <end position="33"/>
    </location>
</feature>
<name>A0A1H1EUL6_9BACI</name>
<dbReference type="InterPro" id="IPR005754">
    <property type="entry name" value="Sortase"/>
</dbReference>
<keyword evidence="3" id="KW-0812">Transmembrane</keyword>
<keyword evidence="5" id="KW-1185">Reference proteome</keyword>
<dbReference type="Pfam" id="PF04203">
    <property type="entry name" value="Sortase"/>
    <property type="match status" value="1"/>
</dbReference>
<sequence>MPVKKKKVSIIVIVSILSTLGGIFLLYGSWLMVDSKISQDKAHEIAKSKVVSSSAQVITKKATPQSYQFEKGEIFGVLHIPSIKAELPIIEGTGEQELKQGVGHFIGSSFPMQNNQIVLSGHRNTVFQNIGDLVIGDYIVVEMLDGEYKYEIKYTEIVDADDRTVIRSTAPNEILTLTTCYPFSYIGSAPKRYIVYAEPVFVEQSGERG</sequence>
<dbReference type="Proteomes" id="UP000199444">
    <property type="component" value="Unassembled WGS sequence"/>
</dbReference>
<dbReference type="Gene3D" id="2.40.260.10">
    <property type="entry name" value="Sortase"/>
    <property type="match status" value="1"/>
</dbReference>
<evidence type="ECO:0000313" key="4">
    <source>
        <dbReference type="EMBL" id="SDQ92278.1"/>
    </source>
</evidence>
<dbReference type="InterPro" id="IPR053525">
    <property type="entry name" value="Sortase_D"/>
</dbReference>
<gene>
    <name evidence="4" type="ORF">SAMN05216231_3053</name>
</gene>
<evidence type="ECO:0000313" key="5">
    <source>
        <dbReference type="Proteomes" id="UP000199444"/>
    </source>
</evidence>
<keyword evidence="3" id="KW-1133">Transmembrane helix</keyword>
<feature type="active site" description="Acyl-thioester intermediate" evidence="2">
    <location>
        <position position="180"/>
    </location>
</feature>
<dbReference type="NCBIfam" id="TIGR01076">
    <property type="entry name" value="sortase_fam"/>
    <property type="match status" value="1"/>
</dbReference>
<evidence type="ECO:0000256" key="2">
    <source>
        <dbReference type="PIRSR" id="PIRSR605754-1"/>
    </source>
</evidence>
<dbReference type="AlphaFoldDB" id="A0A1H1EUL6"/>